<dbReference type="EMBL" id="CAOQHR010000002">
    <property type="protein sequence ID" value="CAI6290599.1"/>
    <property type="molecule type" value="Genomic_DNA"/>
</dbReference>
<evidence type="ECO:0000313" key="1">
    <source>
        <dbReference type="EMBL" id="CAI6290599.1"/>
    </source>
</evidence>
<proteinExistence type="predicted"/>
<dbReference type="Proteomes" id="UP001152607">
    <property type="component" value="Unassembled WGS sequence"/>
</dbReference>
<sequence length="188" mass="21901">MPDLMLFCVADEAKPFIRKILAYSDYAKGVPDPWYLVESKTNPKDPSMFKKKVETDNEPIKSEFIGATPQECQEWLLREQDQVTFMEKDILFIADARSARDETLLAQVYRREQIVYGVDDENGKKLPPTPYTWWNYRIKFEEAWDLHSMLNYGPASAVDPFVYERKEEAVDGEGVFSVQKAEELIFHS</sequence>
<organism evidence="1 2">
    <name type="scientific">Periconia digitata</name>
    <dbReference type="NCBI Taxonomy" id="1303443"/>
    <lineage>
        <taxon>Eukaryota</taxon>
        <taxon>Fungi</taxon>
        <taxon>Dikarya</taxon>
        <taxon>Ascomycota</taxon>
        <taxon>Pezizomycotina</taxon>
        <taxon>Dothideomycetes</taxon>
        <taxon>Pleosporomycetidae</taxon>
        <taxon>Pleosporales</taxon>
        <taxon>Massarineae</taxon>
        <taxon>Periconiaceae</taxon>
        <taxon>Periconia</taxon>
    </lineage>
</organism>
<comment type="caution">
    <text evidence="1">The sequence shown here is derived from an EMBL/GenBank/DDBJ whole genome shotgun (WGS) entry which is preliminary data.</text>
</comment>
<dbReference type="AlphaFoldDB" id="A0A9W4XEZ4"/>
<gene>
    <name evidence="1" type="ORF">PDIGIT_LOCUS2441</name>
</gene>
<keyword evidence="2" id="KW-1185">Reference proteome</keyword>
<evidence type="ECO:0000313" key="2">
    <source>
        <dbReference type="Proteomes" id="UP001152607"/>
    </source>
</evidence>
<name>A0A9W4XEZ4_9PLEO</name>
<protein>
    <submittedName>
        <fullName evidence="1">Uncharacterized protein</fullName>
    </submittedName>
</protein>
<reference evidence="1" key="1">
    <citation type="submission" date="2023-01" db="EMBL/GenBank/DDBJ databases">
        <authorList>
            <person name="Van Ghelder C."/>
            <person name="Rancurel C."/>
        </authorList>
    </citation>
    <scope>NUCLEOTIDE SEQUENCE</scope>
    <source>
        <strain evidence="1">CNCM I-4278</strain>
    </source>
</reference>
<accession>A0A9W4XEZ4</accession>
<dbReference type="OrthoDB" id="4456803at2759"/>